<dbReference type="RefSeq" id="WP_146856274.1">
    <property type="nucleotide sequence ID" value="NZ_BKAG01000099.1"/>
</dbReference>
<comment type="caution">
    <text evidence="3">The sequence shown here is derived from an EMBL/GenBank/DDBJ whole genome shotgun (WGS) entry which is preliminary data.</text>
</comment>
<evidence type="ECO:0000313" key="3">
    <source>
        <dbReference type="EMBL" id="GEP46421.1"/>
    </source>
</evidence>
<reference evidence="3 4" key="1">
    <citation type="submission" date="2019-07" db="EMBL/GenBank/DDBJ databases">
        <title>Whole genome shotgun sequence of Brevifollis gellanilyticus NBRC 108608.</title>
        <authorList>
            <person name="Hosoyama A."/>
            <person name="Uohara A."/>
            <person name="Ohji S."/>
            <person name="Ichikawa N."/>
        </authorList>
    </citation>
    <scope>NUCLEOTIDE SEQUENCE [LARGE SCALE GENOMIC DNA]</scope>
    <source>
        <strain evidence="3 4">NBRC 108608</strain>
    </source>
</reference>
<dbReference type="EMBL" id="BKAG01000099">
    <property type="protein sequence ID" value="GEP46421.1"/>
    <property type="molecule type" value="Genomic_DNA"/>
</dbReference>
<evidence type="ECO:0000256" key="2">
    <source>
        <dbReference type="SAM" id="MobiDB-lite"/>
    </source>
</evidence>
<feature type="coiled-coil region" evidence="1">
    <location>
        <begin position="168"/>
        <end position="205"/>
    </location>
</feature>
<evidence type="ECO:0000256" key="1">
    <source>
        <dbReference type="SAM" id="Coils"/>
    </source>
</evidence>
<name>A0A512MJF5_9BACT</name>
<organism evidence="3 4">
    <name type="scientific">Brevifollis gellanilyticus</name>
    <dbReference type="NCBI Taxonomy" id="748831"/>
    <lineage>
        <taxon>Bacteria</taxon>
        <taxon>Pseudomonadati</taxon>
        <taxon>Verrucomicrobiota</taxon>
        <taxon>Verrucomicrobiia</taxon>
        <taxon>Verrucomicrobiales</taxon>
        <taxon>Verrucomicrobiaceae</taxon>
    </lineage>
</organism>
<keyword evidence="1" id="KW-0175">Coiled coil</keyword>
<feature type="region of interest" description="Disordered" evidence="2">
    <location>
        <begin position="1"/>
        <end position="51"/>
    </location>
</feature>
<sequence length="216" mass="23972">MKPQSKSQSKSEPRPGSKRSLKQSPKAPPKSKPSSPTSAPAAGALIPPPPLATQLQERGLMQETLRHLLADRPAGTPMLKKWKSAGIIATEASLRTFLRDHAFLHEAQRAQRLQGELLALTGLSPAQTLRLIIAQRLLEGASEDLPDLRDLLQTATHLLREDQMHRSLDQKDEAIQLQRRRIETLEAKVQEAASLTENAELTEQDRISQIRAIFGR</sequence>
<gene>
    <name evidence="3" type="ORF">BGE01nite_57120</name>
</gene>
<dbReference type="AlphaFoldDB" id="A0A512MJF5"/>
<feature type="compositionally biased region" description="Low complexity" evidence="2">
    <location>
        <begin position="32"/>
        <end position="45"/>
    </location>
</feature>
<protein>
    <submittedName>
        <fullName evidence="3">Uncharacterized protein</fullName>
    </submittedName>
</protein>
<keyword evidence="4" id="KW-1185">Reference proteome</keyword>
<accession>A0A512MJF5</accession>
<evidence type="ECO:0000313" key="4">
    <source>
        <dbReference type="Proteomes" id="UP000321577"/>
    </source>
</evidence>
<proteinExistence type="predicted"/>
<dbReference type="Proteomes" id="UP000321577">
    <property type="component" value="Unassembled WGS sequence"/>
</dbReference>